<comment type="caution">
    <text evidence="11">The sequence shown here is derived from an EMBL/GenBank/DDBJ whole genome shotgun (WGS) entry which is preliminary data.</text>
</comment>
<dbReference type="AlphaFoldDB" id="A0A4V2T0W4"/>
<dbReference type="CDD" id="cd16378">
    <property type="entry name" value="CcmH_N"/>
    <property type="match status" value="1"/>
</dbReference>
<keyword evidence="3 9" id="KW-0349">Heme</keyword>
<keyword evidence="4 9" id="KW-0479">Metal-binding</keyword>
<keyword evidence="8 9" id="KW-0408">Iron</keyword>
<keyword evidence="9" id="KW-1133">Transmembrane helix</keyword>
<dbReference type="EMBL" id="SLYB01000032">
    <property type="protein sequence ID" value="TCP91273.1"/>
    <property type="molecule type" value="Genomic_DNA"/>
</dbReference>
<evidence type="ECO:0000256" key="4">
    <source>
        <dbReference type="ARBA" id="ARBA00022723"/>
    </source>
</evidence>
<dbReference type="PANTHER" id="PTHR47870:SF1">
    <property type="entry name" value="CYTOCHROME C-TYPE BIOGENESIS PROTEIN CCMH"/>
    <property type="match status" value="1"/>
</dbReference>
<evidence type="ECO:0000256" key="7">
    <source>
        <dbReference type="ARBA" id="ARBA00022764"/>
    </source>
</evidence>
<dbReference type="FunFam" id="1.10.8.640:FF:000001">
    <property type="entry name" value="Cytochrome c-type biogenesis protein"/>
    <property type="match status" value="1"/>
</dbReference>
<reference evidence="11 12" key="1">
    <citation type="submission" date="2019-03" db="EMBL/GenBank/DDBJ databases">
        <title>Genomic Encyclopedia of Type Strains, Phase IV (KMG-IV): sequencing the most valuable type-strain genomes for metagenomic binning, comparative biology and taxonomic classification.</title>
        <authorList>
            <person name="Goeker M."/>
        </authorList>
    </citation>
    <scope>NUCLEOTIDE SEQUENCE [LARGE SCALE GENOMIC DNA]</scope>
    <source>
        <strain evidence="11 12">DSM 28404</strain>
    </source>
</reference>
<proteinExistence type="inferred from homology"/>
<sequence>MKILQKMTALLSVLLFSISAFSAIDALNFDNAKQEQDYHSLTQELRCPQCQNNNIADSNATIAVDMRGKVLELLKEGKSKDDVVNYMVERYGNFVTYNPPMTAGTLILWIAPIALIIFGLVIVFRRKRSSTNVAQIAKTEKRAVENHEISDQLTAEQQQRLNEILHKGQQ</sequence>
<dbReference type="GO" id="GO:0017004">
    <property type="term" value="P:cytochrome complex assembly"/>
    <property type="evidence" value="ECO:0007669"/>
    <property type="project" value="UniProtKB-KW"/>
</dbReference>
<evidence type="ECO:0000256" key="6">
    <source>
        <dbReference type="ARBA" id="ARBA00022748"/>
    </source>
</evidence>
<evidence type="ECO:0000256" key="2">
    <source>
        <dbReference type="ARBA" id="ARBA00010342"/>
    </source>
</evidence>
<feature type="domain" description="CcmH/CycL/Ccl2/NrfF N-terminal" evidence="10">
    <location>
        <begin position="11"/>
        <end position="165"/>
    </location>
</feature>
<keyword evidence="9" id="KW-0472">Membrane</keyword>
<name>A0A4V2T0W4_9PAST</name>
<evidence type="ECO:0000313" key="12">
    <source>
        <dbReference type="Proteomes" id="UP000295763"/>
    </source>
</evidence>
<comment type="subcellular location">
    <subcellularLocation>
        <location evidence="1">Periplasm</location>
    </subcellularLocation>
</comment>
<evidence type="ECO:0000259" key="10">
    <source>
        <dbReference type="Pfam" id="PF03918"/>
    </source>
</evidence>
<evidence type="ECO:0000256" key="9">
    <source>
        <dbReference type="RuleBase" id="RU364112"/>
    </source>
</evidence>
<comment type="similarity">
    <text evidence="2 9">Belongs to the CcmH/CycL/Ccl2/NrfF family.</text>
</comment>
<evidence type="ECO:0000256" key="3">
    <source>
        <dbReference type="ARBA" id="ARBA00022617"/>
    </source>
</evidence>
<keyword evidence="6" id="KW-0201">Cytochrome c-type biogenesis</keyword>
<dbReference type="InterPro" id="IPR051263">
    <property type="entry name" value="C-type_cytochrome_biogenesis"/>
</dbReference>
<dbReference type="GO" id="GO:0046872">
    <property type="term" value="F:metal ion binding"/>
    <property type="evidence" value="ECO:0007669"/>
    <property type="project" value="UniProtKB-KW"/>
</dbReference>
<dbReference type="Proteomes" id="UP000295763">
    <property type="component" value="Unassembled WGS sequence"/>
</dbReference>
<evidence type="ECO:0000313" key="11">
    <source>
        <dbReference type="EMBL" id="TCP91273.1"/>
    </source>
</evidence>
<dbReference type="RefSeq" id="WP_165870262.1">
    <property type="nucleotide sequence ID" value="NZ_SLYB01000032.1"/>
</dbReference>
<accession>A0A4V2T0W4</accession>
<keyword evidence="5 9" id="KW-0732">Signal</keyword>
<gene>
    <name evidence="11" type="ORF">EDC44_13213</name>
</gene>
<organism evidence="11 12">
    <name type="scientific">Cricetibacter osteomyelitidis</name>
    <dbReference type="NCBI Taxonomy" id="1521931"/>
    <lineage>
        <taxon>Bacteria</taxon>
        <taxon>Pseudomonadati</taxon>
        <taxon>Pseudomonadota</taxon>
        <taxon>Gammaproteobacteria</taxon>
        <taxon>Pasteurellales</taxon>
        <taxon>Pasteurellaceae</taxon>
        <taxon>Cricetibacter</taxon>
    </lineage>
</organism>
<feature type="transmembrane region" description="Helical" evidence="9">
    <location>
        <begin position="106"/>
        <end position="124"/>
    </location>
</feature>
<dbReference type="InterPro" id="IPR005616">
    <property type="entry name" value="CcmH/CycL/Ccl2/NrfF_N"/>
</dbReference>
<dbReference type="GO" id="GO:0005886">
    <property type="term" value="C:plasma membrane"/>
    <property type="evidence" value="ECO:0007669"/>
    <property type="project" value="TreeGrafter"/>
</dbReference>
<feature type="signal peptide" evidence="9">
    <location>
        <begin position="1"/>
        <end position="22"/>
    </location>
</feature>
<dbReference type="InterPro" id="IPR038297">
    <property type="entry name" value="CcmH/CycL/NrfF/Ccl2_sf"/>
</dbReference>
<dbReference type="GO" id="GO:0042597">
    <property type="term" value="C:periplasmic space"/>
    <property type="evidence" value="ECO:0007669"/>
    <property type="project" value="UniProtKB-SubCell"/>
</dbReference>
<protein>
    <recommendedName>
        <fullName evidence="9">Cytochrome c-type biogenesis protein</fullName>
    </recommendedName>
</protein>
<dbReference type="Pfam" id="PF03918">
    <property type="entry name" value="CcmH"/>
    <property type="match status" value="1"/>
</dbReference>
<evidence type="ECO:0000256" key="1">
    <source>
        <dbReference type="ARBA" id="ARBA00004418"/>
    </source>
</evidence>
<keyword evidence="7" id="KW-0574">Periplasm</keyword>
<dbReference type="PANTHER" id="PTHR47870">
    <property type="entry name" value="CYTOCHROME C-TYPE BIOGENESIS PROTEIN CCMH"/>
    <property type="match status" value="1"/>
</dbReference>
<keyword evidence="12" id="KW-1185">Reference proteome</keyword>
<feature type="chain" id="PRO_5020926858" description="Cytochrome c-type biogenesis protein" evidence="9">
    <location>
        <begin position="23"/>
        <end position="170"/>
    </location>
</feature>
<keyword evidence="9" id="KW-0812">Transmembrane</keyword>
<comment type="function">
    <text evidence="9">Possible subunit of a heme lyase.</text>
</comment>
<dbReference type="Gene3D" id="1.10.8.640">
    <property type="entry name" value="Cytochrome C biogenesis protein"/>
    <property type="match status" value="1"/>
</dbReference>
<evidence type="ECO:0000256" key="8">
    <source>
        <dbReference type="ARBA" id="ARBA00023004"/>
    </source>
</evidence>
<evidence type="ECO:0000256" key="5">
    <source>
        <dbReference type="ARBA" id="ARBA00022729"/>
    </source>
</evidence>